<feature type="compositionally biased region" description="Gly residues" evidence="3">
    <location>
        <begin position="256"/>
        <end position="267"/>
    </location>
</feature>
<gene>
    <name evidence="5" type="ORF">ODALV1_LOCUS7657</name>
</gene>
<feature type="region of interest" description="Disordered" evidence="3">
    <location>
        <begin position="291"/>
        <end position="352"/>
    </location>
</feature>
<evidence type="ECO:0000256" key="3">
    <source>
        <dbReference type="SAM" id="MobiDB-lite"/>
    </source>
</evidence>
<dbReference type="PROSITE" id="PS00233">
    <property type="entry name" value="CHIT_BIND_RR_1"/>
    <property type="match status" value="1"/>
</dbReference>
<dbReference type="EMBL" id="CAXLJM020000024">
    <property type="protein sequence ID" value="CAL8090484.1"/>
    <property type="molecule type" value="Genomic_DNA"/>
</dbReference>
<dbReference type="Pfam" id="PF00379">
    <property type="entry name" value="Chitin_bind_4"/>
    <property type="match status" value="1"/>
</dbReference>
<feature type="compositionally biased region" description="Gly residues" evidence="3">
    <location>
        <begin position="231"/>
        <end position="249"/>
    </location>
</feature>
<keyword evidence="1 2" id="KW-0193">Cuticle</keyword>
<feature type="compositionally biased region" description="Gly residues" evidence="3">
    <location>
        <begin position="190"/>
        <end position="202"/>
    </location>
</feature>
<dbReference type="PANTHER" id="PTHR10380:SF233">
    <property type="entry name" value="CUTICULAR PROTEIN 47EB-RELATED"/>
    <property type="match status" value="1"/>
</dbReference>
<feature type="compositionally biased region" description="Gly residues" evidence="3">
    <location>
        <begin position="335"/>
        <end position="352"/>
    </location>
</feature>
<sequence length="450" mass="43342">MKTLTLVLAFAAVASAQKALKGGKHKPAYIATSPGAGLHGGDADIRSSPYQAASPQSQSHHGGSYSGHGGGHGSPSFSSGIGKASSKATYPLLLSDTRTLNTDGTINFNYQADNGLHQGESVDSDGTRRGFYSYPGADGKLITVKYTAGKNGFVAEGDHLPTQPQSAPYNPKQESHDLYSPKQGSQSSHGGLGGHGGHGQGGHNQYSSHAPSALGSGAYRPSHGSGHHGGGHGSHGGGSSLGLSAGAGGNHFSHSSGGGGGGGGHRGGSLPSFPQFTNHYEATFGGLGGFEGAGSQGASPSYSGGGGGAGAGHGGGAGHGAGAGGNRYSGHQGAPAGGHGHQGGGASLGGLGGGHGGSSSFLSGLGSSGHGGGSLPDISSLGSSYSGPMFTASNPYQPHTTGPVNAGFDLGNGGQFTINFAPGVGQEYDPSGGAGSYSGGGGQGGQGRGY</sequence>
<organism evidence="5 6">
    <name type="scientific">Orchesella dallaii</name>
    <dbReference type="NCBI Taxonomy" id="48710"/>
    <lineage>
        <taxon>Eukaryota</taxon>
        <taxon>Metazoa</taxon>
        <taxon>Ecdysozoa</taxon>
        <taxon>Arthropoda</taxon>
        <taxon>Hexapoda</taxon>
        <taxon>Collembola</taxon>
        <taxon>Entomobryomorpha</taxon>
        <taxon>Entomobryoidea</taxon>
        <taxon>Orchesellidae</taxon>
        <taxon>Orchesellinae</taxon>
        <taxon>Orchesella</taxon>
    </lineage>
</organism>
<keyword evidence="4" id="KW-0732">Signal</keyword>
<feature type="compositionally biased region" description="Low complexity" evidence="3">
    <location>
        <begin position="47"/>
        <end position="63"/>
    </location>
</feature>
<reference evidence="5 6" key="1">
    <citation type="submission" date="2024-08" db="EMBL/GenBank/DDBJ databases">
        <authorList>
            <person name="Cucini C."/>
            <person name="Frati F."/>
        </authorList>
    </citation>
    <scope>NUCLEOTIDE SEQUENCE [LARGE SCALE GENOMIC DNA]</scope>
</reference>
<feature type="region of interest" description="Disordered" evidence="3">
    <location>
        <begin position="155"/>
        <end position="276"/>
    </location>
</feature>
<feature type="region of interest" description="Disordered" evidence="3">
    <location>
        <begin position="421"/>
        <end position="450"/>
    </location>
</feature>
<evidence type="ECO:0000313" key="5">
    <source>
        <dbReference type="EMBL" id="CAL8090484.1"/>
    </source>
</evidence>
<dbReference type="InterPro" id="IPR050468">
    <property type="entry name" value="Cuticle_Struct_Prot"/>
</dbReference>
<feature type="signal peptide" evidence="4">
    <location>
        <begin position="1"/>
        <end position="16"/>
    </location>
</feature>
<feature type="compositionally biased region" description="Gly residues" evidence="3">
    <location>
        <begin position="64"/>
        <end position="73"/>
    </location>
</feature>
<feature type="compositionally biased region" description="Gly residues" evidence="3">
    <location>
        <begin position="432"/>
        <end position="450"/>
    </location>
</feature>
<dbReference type="InterPro" id="IPR031311">
    <property type="entry name" value="CHIT_BIND_RR_consensus"/>
</dbReference>
<evidence type="ECO:0000256" key="4">
    <source>
        <dbReference type="SAM" id="SignalP"/>
    </source>
</evidence>
<protein>
    <submittedName>
        <fullName evidence="5">Uncharacterized protein</fullName>
    </submittedName>
</protein>
<evidence type="ECO:0000256" key="1">
    <source>
        <dbReference type="ARBA" id="ARBA00022460"/>
    </source>
</evidence>
<evidence type="ECO:0000256" key="2">
    <source>
        <dbReference type="PROSITE-ProRule" id="PRU00497"/>
    </source>
</evidence>
<evidence type="ECO:0000313" key="6">
    <source>
        <dbReference type="Proteomes" id="UP001642540"/>
    </source>
</evidence>
<dbReference type="InterPro" id="IPR000618">
    <property type="entry name" value="Insect_cuticle"/>
</dbReference>
<feature type="chain" id="PRO_5046570300" evidence="4">
    <location>
        <begin position="17"/>
        <end position="450"/>
    </location>
</feature>
<feature type="region of interest" description="Disordered" evidence="3">
    <location>
        <begin position="40"/>
        <end position="82"/>
    </location>
</feature>
<name>A0ABP1Q8F4_9HEXA</name>
<proteinExistence type="predicted"/>
<dbReference type="PROSITE" id="PS51155">
    <property type="entry name" value="CHIT_BIND_RR_2"/>
    <property type="match status" value="1"/>
</dbReference>
<feature type="compositionally biased region" description="Gly residues" evidence="3">
    <location>
        <begin position="303"/>
        <end position="327"/>
    </location>
</feature>
<dbReference type="Proteomes" id="UP001642540">
    <property type="component" value="Unassembled WGS sequence"/>
</dbReference>
<keyword evidence="6" id="KW-1185">Reference proteome</keyword>
<comment type="caution">
    <text evidence="5">The sequence shown here is derived from an EMBL/GenBank/DDBJ whole genome shotgun (WGS) entry which is preliminary data.</text>
</comment>
<accession>A0ABP1Q8F4</accession>
<dbReference type="PANTHER" id="PTHR10380">
    <property type="entry name" value="CUTICLE PROTEIN"/>
    <property type="match status" value="1"/>
</dbReference>